<keyword evidence="8" id="KW-0256">Endoplasmic reticulum</keyword>
<keyword evidence="15" id="KW-0812">Transmembrane</keyword>
<sequence>MNSGDRTSEISPDLVLMNTLQIKASSSGAVSVFRHVYKQGRTQDRFSGGAMTSFGEGYRGVWRFLALLVVFITSLVAKFYWSRRHLYAAAAKIQGPKGLPIVGNALSFFCDSEDILEKIKIIFEPVKHEPFRFWLGPYLLIALKNPVHLEKIMSSQKFAYKHDLYEFLEKIGGDGLITASGLKPKYKIHRRLLQPMFDLNFVRSTLPIMNERFKLCMEELEKFTNGKTFDIVHVMEPCSMGVIAEIVMGQKLNSQSIYNIQLSQVMSKLLYCGFTRMLKLWLHSDFVYNFHPLKKEQDDALSTLHHFINEAITDSCTRRKFNKTNTFIPVLDKLTEIVERNSEILSREDLVDHLTNILSASQDPFSIISCFSIICFGMYPEYQAKAVEEIKNVIGEKQREITLEDIYKLKYLDMCVKDVLRLFPIAPIILRRSIEDYHLDKWTIPKSAAIAIPIYFLHRDPEYWIHPDHFYPDHFLPEFVQKRHPYTYMPFSAGPRGCIGKTLANIEIKLFMAMFLQTYKVEADGNVPLLKLCADISTRAKFGYNCRIKKRNGDIKPK</sequence>
<comment type="cofactor">
    <cofactor evidence="1">
        <name>heme</name>
        <dbReference type="ChEBI" id="CHEBI:30413"/>
    </cofactor>
</comment>
<dbReference type="PANTHER" id="PTHR24291:SF189">
    <property type="entry name" value="CYTOCHROME P450 4C3-RELATED"/>
    <property type="match status" value="1"/>
</dbReference>
<evidence type="ECO:0000256" key="5">
    <source>
        <dbReference type="ARBA" id="ARBA00010617"/>
    </source>
</evidence>
<evidence type="ECO:0000256" key="15">
    <source>
        <dbReference type="SAM" id="Phobius"/>
    </source>
</evidence>
<keyword evidence="7 14" id="KW-0479">Metal-binding</keyword>
<dbReference type="PRINTS" id="PR00385">
    <property type="entry name" value="P450"/>
</dbReference>
<evidence type="ECO:0000256" key="12">
    <source>
        <dbReference type="ARBA" id="ARBA00023033"/>
    </source>
</evidence>
<dbReference type="GeneID" id="114332503"/>
<keyword evidence="10 14" id="KW-0560">Oxidoreductase</keyword>
<dbReference type="InterPro" id="IPR050196">
    <property type="entry name" value="Cytochrome_P450_Monoox"/>
</dbReference>
<name>A0ABM5KAE1_DIAVI</name>
<evidence type="ECO:0000256" key="7">
    <source>
        <dbReference type="ARBA" id="ARBA00022723"/>
    </source>
</evidence>
<dbReference type="InterPro" id="IPR017972">
    <property type="entry name" value="Cyt_P450_CS"/>
</dbReference>
<keyword evidence="6 14" id="KW-0349">Heme</keyword>
<keyword evidence="13 15" id="KW-0472">Membrane</keyword>
<evidence type="ECO:0000313" key="17">
    <source>
        <dbReference type="Proteomes" id="UP001652700"/>
    </source>
</evidence>
<dbReference type="PANTHER" id="PTHR24291">
    <property type="entry name" value="CYTOCHROME P450 FAMILY 4"/>
    <property type="match status" value="1"/>
</dbReference>
<evidence type="ECO:0000256" key="2">
    <source>
        <dbReference type="ARBA" id="ARBA00003690"/>
    </source>
</evidence>
<keyword evidence="9" id="KW-0492">Microsome</keyword>
<evidence type="ECO:0000256" key="14">
    <source>
        <dbReference type="RuleBase" id="RU000461"/>
    </source>
</evidence>
<comment type="function">
    <text evidence="2">May be involved in the metabolism of insect hormones and in the breakdown of synthetic insecticides.</text>
</comment>
<proteinExistence type="inferred from homology"/>
<dbReference type="PROSITE" id="PS00086">
    <property type="entry name" value="CYTOCHROME_P450"/>
    <property type="match status" value="1"/>
</dbReference>
<dbReference type="SUPFAM" id="SSF48264">
    <property type="entry name" value="Cytochrome P450"/>
    <property type="match status" value="1"/>
</dbReference>
<evidence type="ECO:0000256" key="3">
    <source>
        <dbReference type="ARBA" id="ARBA00004174"/>
    </source>
</evidence>
<dbReference type="Proteomes" id="UP001652700">
    <property type="component" value="Unplaced"/>
</dbReference>
<dbReference type="InterPro" id="IPR036396">
    <property type="entry name" value="Cyt_P450_sf"/>
</dbReference>
<organism evidence="16 17">
    <name type="scientific">Diabrotica virgifera virgifera</name>
    <name type="common">western corn rootworm</name>
    <dbReference type="NCBI Taxonomy" id="50390"/>
    <lineage>
        <taxon>Eukaryota</taxon>
        <taxon>Metazoa</taxon>
        <taxon>Ecdysozoa</taxon>
        <taxon>Arthropoda</taxon>
        <taxon>Hexapoda</taxon>
        <taxon>Insecta</taxon>
        <taxon>Pterygota</taxon>
        <taxon>Neoptera</taxon>
        <taxon>Endopterygota</taxon>
        <taxon>Coleoptera</taxon>
        <taxon>Polyphaga</taxon>
        <taxon>Cucujiformia</taxon>
        <taxon>Chrysomeloidea</taxon>
        <taxon>Chrysomelidae</taxon>
        <taxon>Galerucinae</taxon>
        <taxon>Diabroticina</taxon>
        <taxon>Diabroticites</taxon>
        <taxon>Diabrotica</taxon>
    </lineage>
</organism>
<comment type="similarity">
    <text evidence="5 14">Belongs to the cytochrome P450 family.</text>
</comment>
<keyword evidence="17" id="KW-1185">Reference proteome</keyword>
<dbReference type="Gene3D" id="1.10.630.10">
    <property type="entry name" value="Cytochrome P450"/>
    <property type="match status" value="1"/>
</dbReference>
<evidence type="ECO:0000256" key="9">
    <source>
        <dbReference type="ARBA" id="ARBA00022848"/>
    </source>
</evidence>
<dbReference type="InterPro" id="IPR001128">
    <property type="entry name" value="Cyt_P450"/>
</dbReference>
<comment type="subcellular location">
    <subcellularLocation>
        <location evidence="4">Endoplasmic reticulum membrane</location>
        <topology evidence="4">Peripheral membrane protein</topology>
    </subcellularLocation>
    <subcellularLocation>
        <location evidence="3">Microsome membrane</location>
        <topology evidence="3">Peripheral membrane protein</topology>
    </subcellularLocation>
</comment>
<evidence type="ECO:0000256" key="13">
    <source>
        <dbReference type="ARBA" id="ARBA00023136"/>
    </source>
</evidence>
<protein>
    <recommendedName>
        <fullName evidence="18">Cytochrome P450 4C1-like</fullName>
    </recommendedName>
</protein>
<dbReference type="EnsemblMetazoa" id="XM_050651195.1">
    <property type="protein sequence ID" value="XP_050507152.1"/>
    <property type="gene ID" value="LOC114332503"/>
</dbReference>
<keyword evidence="11 14" id="KW-0408">Iron</keyword>
<dbReference type="RefSeq" id="XP_050507152.1">
    <property type="nucleotide sequence ID" value="XM_050651195.1"/>
</dbReference>
<evidence type="ECO:0000256" key="8">
    <source>
        <dbReference type="ARBA" id="ARBA00022824"/>
    </source>
</evidence>
<reference evidence="16" key="1">
    <citation type="submission" date="2025-05" db="UniProtKB">
        <authorList>
            <consortium name="EnsemblMetazoa"/>
        </authorList>
    </citation>
    <scope>IDENTIFICATION</scope>
</reference>
<accession>A0ABM5KAE1</accession>
<evidence type="ECO:0000256" key="6">
    <source>
        <dbReference type="ARBA" id="ARBA00022617"/>
    </source>
</evidence>
<evidence type="ECO:0000313" key="16">
    <source>
        <dbReference type="EnsemblMetazoa" id="XP_050507152.1"/>
    </source>
</evidence>
<evidence type="ECO:0000256" key="10">
    <source>
        <dbReference type="ARBA" id="ARBA00023002"/>
    </source>
</evidence>
<evidence type="ECO:0008006" key="18">
    <source>
        <dbReference type="Google" id="ProtNLM"/>
    </source>
</evidence>
<dbReference type="PRINTS" id="PR00463">
    <property type="entry name" value="EP450I"/>
</dbReference>
<dbReference type="InterPro" id="IPR002401">
    <property type="entry name" value="Cyt_P450_E_grp-I"/>
</dbReference>
<evidence type="ECO:0000256" key="4">
    <source>
        <dbReference type="ARBA" id="ARBA00004406"/>
    </source>
</evidence>
<keyword evidence="15" id="KW-1133">Transmembrane helix</keyword>
<evidence type="ECO:0000256" key="1">
    <source>
        <dbReference type="ARBA" id="ARBA00001971"/>
    </source>
</evidence>
<evidence type="ECO:0000256" key="11">
    <source>
        <dbReference type="ARBA" id="ARBA00023004"/>
    </source>
</evidence>
<dbReference type="Pfam" id="PF00067">
    <property type="entry name" value="p450"/>
    <property type="match status" value="1"/>
</dbReference>
<feature type="transmembrane region" description="Helical" evidence="15">
    <location>
        <begin position="61"/>
        <end position="81"/>
    </location>
</feature>
<keyword evidence="12 14" id="KW-0503">Monooxygenase</keyword>